<dbReference type="Pfam" id="PF09335">
    <property type="entry name" value="VTT_dom"/>
    <property type="match status" value="1"/>
</dbReference>
<evidence type="ECO:0000256" key="1">
    <source>
        <dbReference type="ARBA" id="ARBA00004651"/>
    </source>
</evidence>
<evidence type="ECO:0000256" key="4">
    <source>
        <dbReference type="ARBA" id="ARBA00022692"/>
    </source>
</evidence>
<feature type="transmembrane region" description="Helical" evidence="7">
    <location>
        <begin position="22"/>
        <end position="48"/>
    </location>
</feature>
<feature type="transmembrane region" description="Helical" evidence="7">
    <location>
        <begin position="175"/>
        <end position="194"/>
    </location>
</feature>
<dbReference type="PANTHER" id="PTHR42709">
    <property type="entry name" value="ALKALINE PHOSPHATASE LIKE PROTEIN"/>
    <property type="match status" value="1"/>
</dbReference>
<comment type="similarity">
    <text evidence="2">Belongs to the DedA family.</text>
</comment>
<organism evidence="9 10">
    <name type="scientific">Caldilinea aerophila (strain DSM 14535 / JCM 11387 / NBRC 104270 / STL-6-O1)</name>
    <dbReference type="NCBI Taxonomy" id="926550"/>
    <lineage>
        <taxon>Bacteria</taxon>
        <taxon>Bacillati</taxon>
        <taxon>Chloroflexota</taxon>
        <taxon>Caldilineae</taxon>
        <taxon>Caldilineales</taxon>
        <taxon>Caldilineaceae</taxon>
        <taxon>Caldilinea</taxon>
    </lineage>
</organism>
<feature type="domain" description="VTT" evidence="8">
    <location>
        <begin position="36"/>
        <end position="162"/>
    </location>
</feature>
<dbReference type="eggNOG" id="COG0586">
    <property type="taxonomic scope" value="Bacteria"/>
</dbReference>
<dbReference type="EMBL" id="AP012337">
    <property type="protein sequence ID" value="BAM01788.1"/>
    <property type="molecule type" value="Genomic_DNA"/>
</dbReference>
<dbReference type="InterPro" id="IPR032816">
    <property type="entry name" value="VTT_dom"/>
</dbReference>
<evidence type="ECO:0000313" key="10">
    <source>
        <dbReference type="Proteomes" id="UP000007880"/>
    </source>
</evidence>
<dbReference type="OrthoDB" id="165140at2"/>
<keyword evidence="3" id="KW-1003">Cell membrane</keyword>
<keyword evidence="10" id="KW-1185">Reference proteome</keyword>
<comment type="subcellular location">
    <subcellularLocation>
        <location evidence="1">Cell membrane</location>
        <topology evidence="1">Multi-pass membrane protein</topology>
    </subcellularLocation>
</comment>
<accession>I0I950</accession>
<keyword evidence="4 7" id="KW-0812">Transmembrane</keyword>
<evidence type="ECO:0000256" key="7">
    <source>
        <dbReference type="SAM" id="Phobius"/>
    </source>
</evidence>
<dbReference type="InterPro" id="IPR051311">
    <property type="entry name" value="DedA_domain"/>
</dbReference>
<dbReference type="PANTHER" id="PTHR42709:SF6">
    <property type="entry name" value="UNDECAPRENYL PHOSPHATE TRANSPORTER A"/>
    <property type="match status" value="1"/>
</dbReference>
<feature type="transmembrane region" description="Helical" evidence="7">
    <location>
        <begin position="139"/>
        <end position="163"/>
    </location>
</feature>
<feature type="transmembrane region" description="Helical" evidence="7">
    <location>
        <begin position="55"/>
        <end position="74"/>
    </location>
</feature>
<reference evidence="9 10" key="1">
    <citation type="submission" date="2012-02" db="EMBL/GenBank/DDBJ databases">
        <title>Complete genome sequence of Caldilinea aerophila DSM 14535 (= NBRC 102666).</title>
        <authorList>
            <person name="Oguchi A."/>
            <person name="Hosoyama A."/>
            <person name="Sekine M."/>
            <person name="Fukai R."/>
            <person name="Kato Y."/>
            <person name="Nakamura S."/>
            <person name="Hanada S."/>
            <person name="Yamazaki S."/>
            <person name="Fujita N."/>
        </authorList>
    </citation>
    <scope>NUCLEOTIDE SEQUENCE [LARGE SCALE GENOMIC DNA]</scope>
    <source>
        <strain evidence="10">DSM 14535 / JCM 11387 / NBRC 104270 / STL-6-O1</strain>
    </source>
</reference>
<evidence type="ECO:0000313" key="9">
    <source>
        <dbReference type="EMBL" id="BAM01788.1"/>
    </source>
</evidence>
<dbReference type="RefSeq" id="WP_014435011.1">
    <property type="nucleotide sequence ID" value="NC_017079.1"/>
</dbReference>
<evidence type="ECO:0000256" key="2">
    <source>
        <dbReference type="ARBA" id="ARBA00010792"/>
    </source>
</evidence>
<gene>
    <name evidence="9" type="ordered locus">CLDAP_37480</name>
</gene>
<evidence type="ECO:0000256" key="6">
    <source>
        <dbReference type="ARBA" id="ARBA00023136"/>
    </source>
</evidence>
<dbReference type="GO" id="GO:0005886">
    <property type="term" value="C:plasma membrane"/>
    <property type="evidence" value="ECO:0007669"/>
    <property type="project" value="UniProtKB-SubCell"/>
</dbReference>
<sequence length="209" mass="23739">MELWEQLWNALRASELPDLGGWSYFILFVLIFVEGPAITMAAGALAGAEVLRFDLVFLVAVIGNTVADYTWYLLGYFGIYHSLPAISRLRWVQQNEVAIQHLTQSIHSQATRLFILTKASFGLMSIPVLIAAGTARVPWWRLFVVSLIFEPIWNGALILAGYLLGDYIWHLERGLRIFALLASILLFILLAQIYRRVFRRVTGLDELLE</sequence>
<dbReference type="Proteomes" id="UP000007880">
    <property type="component" value="Chromosome"/>
</dbReference>
<protein>
    <recommendedName>
        <fullName evidence="8">VTT domain-containing protein</fullName>
    </recommendedName>
</protein>
<name>I0I950_CALAS</name>
<proteinExistence type="inferred from homology"/>
<evidence type="ECO:0000259" key="8">
    <source>
        <dbReference type="Pfam" id="PF09335"/>
    </source>
</evidence>
<feature type="transmembrane region" description="Helical" evidence="7">
    <location>
        <begin position="113"/>
        <end position="132"/>
    </location>
</feature>
<evidence type="ECO:0000256" key="3">
    <source>
        <dbReference type="ARBA" id="ARBA00022475"/>
    </source>
</evidence>
<keyword evidence="6 7" id="KW-0472">Membrane</keyword>
<keyword evidence="5 7" id="KW-1133">Transmembrane helix</keyword>
<dbReference type="AlphaFoldDB" id="I0I950"/>
<dbReference type="KEGG" id="cap:CLDAP_37480"/>
<dbReference type="HOGENOM" id="CLU_1217981_0_0_0"/>
<evidence type="ECO:0000256" key="5">
    <source>
        <dbReference type="ARBA" id="ARBA00022989"/>
    </source>
</evidence>